<keyword evidence="6" id="KW-1185">Reference proteome</keyword>
<evidence type="ECO:0000313" key="3">
    <source>
        <dbReference type="EMBL" id="PKV10729.1"/>
    </source>
</evidence>
<proteinExistence type="inferred from homology"/>
<accession>A0A2N3RE03</accession>
<evidence type="ECO:0000256" key="2">
    <source>
        <dbReference type="HAMAP-Rule" id="MF_00338"/>
    </source>
</evidence>
<protein>
    <recommendedName>
        <fullName evidence="2">UPF0145 protein XpruCFBP8353_21825</fullName>
    </recommendedName>
</protein>
<reference evidence="5 6" key="1">
    <citation type="submission" date="2017-11" db="EMBL/GenBank/DDBJ databases">
        <title>Xanthomonas prunicola sp. nov., a novel pathogen that affects nectarine (Prunus persica var. nectarine) trees.</title>
        <authorList>
            <person name="Lopez M."/>
            <person name="Lopez-Soriano P."/>
            <person name="Garita-Cambronero J."/>
            <person name="Beltran C."/>
            <person name="Taghouti G."/>
            <person name="Portier P."/>
            <person name="Cubero J."/>
            <person name="Fischer-Le Saux M."/>
            <person name="Marco-Noales E."/>
        </authorList>
    </citation>
    <scope>NUCLEOTIDE SEQUENCE [LARGE SCALE GENOMIC DNA]</scope>
    <source>
        <strain evidence="3 5">CFBP8353</strain>
        <strain evidence="4 6">CFBP8354</strain>
    </source>
</reference>
<evidence type="ECO:0000313" key="5">
    <source>
        <dbReference type="Proteomes" id="UP000233720"/>
    </source>
</evidence>
<evidence type="ECO:0000313" key="4">
    <source>
        <dbReference type="EMBL" id="PKV14963.1"/>
    </source>
</evidence>
<dbReference type="PANTHER" id="PTHR34068:SF2">
    <property type="entry name" value="UPF0145 PROTEIN SCO3412"/>
    <property type="match status" value="1"/>
</dbReference>
<evidence type="ECO:0000313" key="6">
    <source>
        <dbReference type="Proteomes" id="UP000233748"/>
    </source>
</evidence>
<dbReference type="OrthoDB" id="9796448at2"/>
<dbReference type="InterPro" id="IPR035439">
    <property type="entry name" value="UPF0145_dom_sf"/>
</dbReference>
<dbReference type="HAMAP" id="MF_00338">
    <property type="entry name" value="UPF0145"/>
    <property type="match status" value="1"/>
</dbReference>
<name>A0A2N3RE03_9XANT</name>
<dbReference type="AlphaFoldDB" id="A0A2N3RE03"/>
<organism evidence="3 5">
    <name type="scientific">Xanthomonas prunicola</name>
    <dbReference type="NCBI Taxonomy" id="2053930"/>
    <lineage>
        <taxon>Bacteria</taxon>
        <taxon>Pseudomonadati</taxon>
        <taxon>Pseudomonadota</taxon>
        <taxon>Gammaproteobacteria</taxon>
        <taxon>Lysobacterales</taxon>
        <taxon>Lysobacteraceae</taxon>
        <taxon>Xanthomonas</taxon>
    </lineage>
</organism>
<comment type="caution">
    <text evidence="3">The sequence shown here is derived from an EMBL/GenBank/DDBJ whole genome shotgun (WGS) entry which is preliminary data.</text>
</comment>
<gene>
    <name evidence="3" type="ORF">XpruCFBP8353_21825</name>
    <name evidence="4" type="ORF">XpruCFBP8354_22080</name>
</gene>
<dbReference type="InterPro" id="IPR002765">
    <property type="entry name" value="UPF0145_YbjQ-like"/>
</dbReference>
<evidence type="ECO:0000256" key="1">
    <source>
        <dbReference type="ARBA" id="ARBA00010751"/>
    </source>
</evidence>
<sequence length="127" mass="13852">MNNPYNSSPIPAAMQHLNDTMVTTALELPGCRIVRNLGLVRGITVRSRSIVGNFFGSLQTLFGGNITIYTQLCEQARSETYRDMVQHARQLGANGVIAVRYDATELMAGLTEVLCYGTAVVVEAQDN</sequence>
<dbReference type="SUPFAM" id="SSF117782">
    <property type="entry name" value="YbjQ-like"/>
    <property type="match status" value="1"/>
</dbReference>
<dbReference type="EMBL" id="PHKW01000017">
    <property type="protein sequence ID" value="PKV14963.1"/>
    <property type="molecule type" value="Genomic_DNA"/>
</dbReference>
<dbReference type="RefSeq" id="WP_101365097.1">
    <property type="nucleotide sequence ID" value="NZ_PHKV01000017.1"/>
</dbReference>
<dbReference type="Pfam" id="PF01906">
    <property type="entry name" value="YbjQ_1"/>
    <property type="match status" value="1"/>
</dbReference>
<comment type="similarity">
    <text evidence="1 2">Belongs to the UPF0145 family.</text>
</comment>
<dbReference type="EMBL" id="PHKV01000017">
    <property type="protein sequence ID" value="PKV10729.1"/>
    <property type="molecule type" value="Genomic_DNA"/>
</dbReference>
<dbReference type="PANTHER" id="PTHR34068">
    <property type="entry name" value="UPF0145 PROTEIN YBJQ"/>
    <property type="match status" value="1"/>
</dbReference>
<dbReference type="Proteomes" id="UP000233720">
    <property type="component" value="Unassembled WGS sequence"/>
</dbReference>
<dbReference type="Proteomes" id="UP000233748">
    <property type="component" value="Unassembled WGS sequence"/>
</dbReference>
<dbReference type="Gene3D" id="3.30.110.70">
    <property type="entry name" value="Hypothetical protein apc22750. Chain B"/>
    <property type="match status" value="1"/>
</dbReference>